<dbReference type="Gene3D" id="3.80.10.10">
    <property type="entry name" value="Ribonuclease Inhibitor"/>
    <property type="match status" value="1"/>
</dbReference>
<accession>A0A2S3IIY1</accession>
<dbReference type="InterPro" id="IPR032675">
    <property type="entry name" value="LRR_dom_sf"/>
</dbReference>
<protein>
    <recommendedName>
        <fullName evidence="12">Leucine-rich repeat-containing N-terminal plant-type domain-containing protein</fullName>
    </recommendedName>
</protein>
<feature type="signal peptide" evidence="10">
    <location>
        <begin position="1"/>
        <end position="25"/>
    </location>
</feature>
<evidence type="ECO:0000256" key="8">
    <source>
        <dbReference type="ARBA" id="ARBA00023170"/>
    </source>
</evidence>
<dbReference type="AlphaFoldDB" id="A0A2S3IIY1"/>
<evidence type="ECO:0000256" key="9">
    <source>
        <dbReference type="ARBA" id="ARBA00023180"/>
    </source>
</evidence>
<proteinExistence type="predicted"/>
<evidence type="ECO:0000256" key="10">
    <source>
        <dbReference type="SAM" id="SignalP"/>
    </source>
</evidence>
<evidence type="ECO:0000256" key="2">
    <source>
        <dbReference type="ARBA" id="ARBA00022614"/>
    </source>
</evidence>
<dbReference type="GO" id="GO:0016020">
    <property type="term" value="C:membrane"/>
    <property type="evidence" value="ECO:0007669"/>
    <property type="project" value="UniProtKB-SubCell"/>
</dbReference>
<comment type="subcellular location">
    <subcellularLocation>
        <location evidence="1">Membrane</location>
        <topology evidence="1">Single-pass membrane protein</topology>
    </subcellularLocation>
</comment>
<evidence type="ECO:0000313" key="11">
    <source>
        <dbReference type="EMBL" id="PAN45446.2"/>
    </source>
</evidence>
<name>A0A2S3IIY1_9POAL</name>
<evidence type="ECO:0000256" key="5">
    <source>
        <dbReference type="ARBA" id="ARBA00022737"/>
    </source>
</evidence>
<dbReference type="SMART" id="SM00369">
    <property type="entry name" value="LRR_TYP"/>
    <property type="match status" value="2"/>
</dbReference>
<dbReference type="EMBL" id="CM008054">
    <property type="protein sequence ID" value="PAN45446.2"/>
    <property type="molecule type" value="Genomic_DNA"/>
</dbReference>
<keyword evidence="2" id="KW-0433">Leucine-rich repeat</keyword>
<organism evidence="11">
    <name type="scientific">Panicum hallii</name>
    <dbReference type="NCBI Taxonomy" id="206008"/>
    <lineage>
        <taxon>Eukaryota</taxon>
        <taxon>Viridiplantae</taxon>
        <taxon>Streptophyta</taxon>
        <taxon>Embryophyta</taxon>
        <taxon>Tracheophyta</taxon>
        <taxon>Spermatophyta</taxon>
        <taxon>Magnoliopsida</taxon>
        <taxon>Liliopsida</taxon>
        <taxon>Poales</taxon>
        <taxon>Poaceae</taxon>
        <taxon>PACMAD clade</taxon>
        <taxon>Panicoideae</taxon>
        <taxon>Panicodae</taxon>
        <taxon>Paniceae</taxon>
        <taxon>Panicinae</taxon>
        <taxon>Panicum</taxon>
        <taxon>Panicum sect. Panicum</taxon>
    </lineage>
</organism>
<dbReference type="PANTHER" id="PTHR47986">
    <property type="entry name" value="OSJNBA0070M12.3 PROTEIN"/>
    <property type="match status" value="1"/>
</dbReference>
<evidence type="ECO:0000256" key="3">
    <source>
        <dbReference type="ARBA" id="ARBA00022692"/>
    </source>
</evidence>
<keyword evidence="5" id="KW-0677">Repeat</keyword>
<dbReference type="InterPro" id="IPR003591">
    <property type="entry name" value="Leu-rich_rpt_typical-subtyp"/>
</dbReference>
<dbReference type="SUPFAM" id="SSF52058">
    <property type="entry name" value="L domain-like"/>
    <property type="match status" value="1"/>
</dbReference>
<keyword evidence="4 10" id="KW-0732">Signal</keyword>
<keyword evidence="7" id="KW-0472">Membrane</keyword>
<keyword evidence="8" id="KW-0675">Receptor</keyword>
<evidence type="ECO:0000256" key="4">
    <source>
        <dbReference type="ARBA" id="ARBA00022729"/>
    </source>
</evidence>
<evidence type="ECO:0008006" key="12">
    <source>
        <dbReference type="Google" id="ProtNLM"/>
    </source>
</evidence>
<feature type="chain" id="PRO_5015757620" description="Leucine-rich repeat-containing N-terminal plant-type domain-containing protein" evidence="10">
    <location>
        <begin position="26"/>
        <end position="250"/>
    </location>
</feature>
<dbReference type="Gramene" id="PAN45446">
    <property type="protein sequence ID" value="PAN45446"/>
    <property type="gene ID" value="PAHAL_9G128200"/>
</dbReference>
<evidence type="ECO:0000256" key="6">
    <source>
        <dbReference type="ARBA" id="ARBA00022989"/>
    </source>
</evidence>
<dbReference type="InterPro" id="IPR052422">
    <property type="entry name" value="Auxin_Ser/Thr_Kinase"/>
</dbReference>
<evidence type="ECO:0000256" key="1">
    <source>
        <dbReference type="ARBA" id="ARBA00004167"/>
    </source>
</evidence>
<keyword evidence="6" id="KW-1133">Transmembrane helix</keyword>
<dbReference type="PANTHER" id="PTHR47986:SF32">
    <property type="entry name" value="LEUCINE-RICH REPEAT-CONTAINING N-TERMINAL PLANT-TYPE DOMAIN-CONTAINING PROTEIN"/>
    <property type="match status" value="1"/>
</dbReference>
<gene>
    <name evidence="11" type="ORF">PAHAL_9G128200</name>
</gene>
<reference evidence="11" key="1">
    <citation type="submission" date="2018-04" db="EMBL/GenBank/DDBJ databases">
        <title>WGS assembly of Panicum hallii.</title>
        <authorList>
            <person name="Lovell J."/>
            <person name="Jenkins J."/>
            <person name="Lowry D."/>
            <person name="Mamidi S."/>
            <person name="Sreedasyam A."/>
            <person name="Weng X."/>
            <person name="Barry K."/>
            <person name="Bonette J."/>
            <person name="Campitelli B."/>
            <person name="Daum C."/>
            <person name="Gordon S."/>
            <person name="Gould B."/>
            <person name="Lipzen A."/>
            <person name="Macqueen A."/>
            <person name="Palacio-Mejia J."/>
            <person name="Plott C."/>
            <person name="Shakirov E."/>
            <person name="Shu S."/>
            <person name="Yoshinaga Y."/>
            <person name="Zane M."/>
            <person name="Rokhsar D."/>
            <person name="Grimwood J."/>
            <person name="Schmutz J."/>
            <person name="Juenger T."/>
        </authorList>
    </citation>
    <scope>NUCLEOTIDE SEQUENCE [LARGE SCALE GENOMIC DNA]</scope>
    <source>
        <strain evidence="11">FIL2</strain>
    </source>
</reference>
<evidence type="ECO:0000256" key="7">
    <source>
        <dbReference type="ARBA" id="ARBA00023136"/>
    </source>
</evidence>
<dbReference type="Proteomes" id="UP000243499">
    <property type="component" value="Chromosome 9"/>
</dbReference>
<keyword evidence="9" id="KW-0325">Glycoprotein</keyword>
<sequence length="250" mass="25831">MAGRTPIPVLAVLVVLGALPWIIAAAPANPDDAAAMQSIANTTGAAKSLGWGVKSADPCDGAWAGGSCDSAGRVTSIRASRSGLVGWLHAPDLSKLTFLAELDLGFNSLTGQTGGDLPLLPAPLQHLRALDLRSNRFLDVPDGSFAAFPALETINLDDNPMVGPKLRQDLLTCSRLRSFSANNISLSPFPDYLGSTAAFPALESLSLARNALHGAIPAGFGSNSNIKFLDFASTVSVDVSANPRIGKPCG</sequence>
<keyword evidence="3" id="KW-0812">Transmembrane</keyword>